<feature type="non-terminal residue" evidence="1">
    <location>
        <position position="75"/>
    </location>
</feature>
<accession>A0A1A8SG77</accession>
<reference evidence="1" key="2">
    <citation type="submission" date="2016-06" db="EMBL/GenBank/DDBJ databases">
        <title>The genome of a short-lived fish provides insights into sex chromosome evolution and the genetic control of aging.</title>
        <authorList>
            <person name="Reichwald K."/>
            <person name="Felder M."/>
            <person name="Petzold A."/>
            <person name="Koch P."/>
            <person name="Groth M."/>
            <person name="Platzer M."/>
        </authorList>
    </citation>
    <scope>NUCLEOTIDE SEQUENCE</scope>
    <source>
        <tissue evidence="1">Brain</tissue>
    </source>
</reference>
<reference evidence="1" key="1">
    <citation type="submission" date="2016-05" db="EMBL/GenBank/DDBJ databases">
        <authorList>
            <person name="Lavstsen T."/>
            <person name="Jespersen J.S."/>
        </authorList>
    </citation>
    <scope>NUCLEOTIDE SEQUENCE</scope>
    <source>
        <tissue evidence="1">Brain</tissue>
    </source>
</reference>
<name>A0A1A8SG77_9TELE</name>
<protein>
    <submittedName>
        <fullName evidence="1">Uncharacterized protein</fullName>
    </submittedName>
</protein>
<proteinExistence type="predicted"/>
<dbReference type="EMBL" id="HAEI01014872">
    <property type="protein sequence ID" value="SBS17341.1"/>
    <property type="molecule type" value="Transcribed_RNA"/>
</dbReference>
<sequence>VLLNTLFLSNFDITTLTRFCICFVFKLEESEDLSAYTEEILNCGYTEQINMEKKGEMIRCHFVIETSLMLNILLF</sequence>
<feature type="non-terminal residue" evidence="1">
    <location>
        <position position="1"/>
    </location>
</feature>
<evidence type="ECO:0000313" key="1">
    <source>
        <dbReference type="EMBL" id="SBS17341.1"/>
    </source>
</evidence>
<dbReference type="AlphaFoldDB" id="A0A1A8SG77"/>
<organism evidence="1">
    <name type="scientific">Nothobranchius rachovii</name>
    <name type="common">bluefin notho</name>
    <dbReference type="NCBI Taxonomy" id="451742"/>
    <lineage>
        <taxon>Eukaryota</taxon>
        <taxon>Metazoa</taxon>
        <taxon>Chordata</taxon>
        <taxon>Craniata</taxon>
        <taxon>Vertebrata</taxon>
        <taxon>Euteleostomi</taxon>
        <taxon>Actinopterygii</taxon>
        <taxon>Neopterygii</taxon>
        <taxon>Teleostei</taxon>
        <taxon>Neoteleostei</taxon>
        <taxon>Acanthomorphata</taxon>
        <taxon>Ovalentaria</taxon>
        <taxon>Atherinomorphae</taxon>
        <taxon>Cyprinodontiformes</taxon>
        <taxon>Nothobranchiidae</taxon>
        <taxon>Nothobranchius</taxon>
    </lineage>
</organism>
<gene>
    <name evidence="1" type="primary">Nfu_g_1_013477</name>
</gene>